<gene>
    <name evidence="4" type="ORF">C2845_PM09G13590</name>
</gene>
<evidence type="ECO:0000256" key="2">
    <source>
        <dbReference type="ARBA" id="ARBA00022723"/>
    </source>
</evidence>
<dbReference type="OrthoDB" id="627406at2759"/>
<organism evidence="4 5">
    <name type="scientific">Panicum miliaceum</name>
    <name type="common">Proso millet</name>
    <name type="synonym">Broomcorn millet</name>
    <dbReference type="NCBI Taxonomy" id="4540"/>
    <lineage>
        <taxon>Eukaryota</taxon>
        <taxon>Viridiplantae</taxon>
        <taxon>Streptophyta</taxon>
        <taxon>Embryophyta</taxon>
        <taxon>Tracheophyta</taxon>
        <taxon>Spermatophyta</taxon>
        <taxon>Magnoliopsida</taxon>
        <taxon>Liliopsida</taxon>
        <taxon>Poales</taxon>
        <taxon>Poaceae</taxon>
        <taxon>PACMAD clade</taxon>
        <taxon>Panicoideae</taxon>
        <taxon>Panicodae</taxon>
        <taxon>Paniceae</taxon>
        <taxon>Panicinae</taxon>
        <taxon>Panicum</taxon>
        <taxon>Panicum sect. Panicum</taxon>
    </lineage>
</organism>
<dbReference type="GO" id="GO:0046872">
    <property type="term" value="F:metal ion binding"/>
    <property type="evidence" value="ECO:0007669"/>
    <property type="project" value="UniProtKB-KW"/>
</dbReference>
<dbReference type="Proteomes" id="UP000275267">
    <property type="component" value="Unassembled WGS sequence"/>
</dbReference>
<evidence type="ECO:0000313" key="5">
    <source>
        <dbReference type="Proteomes" id="UP000275267"/>
    </source>
</evidence>
<accession>A0A3L6RZ96</accession>
<evidence type="ECO:0000259" key="3">
    <source>
        <dbReference type="Pfam" id="PF13359"/>
    </source>
</evidence>
<proteinExistence type="predicted"/>
<feature type="domain" description="DDE Tnp4" evidence="3">
    <location>
        <begin position="10"/>
        <end position="63"/>
    </location>
</feature>
<keyword evidence="5" id="KW-1185">Reference proteome</keyword>
<evidence type="ECO:0000256" key="1">
    <source>
        <dbReference type="ARBA" id="ARBA00001968"/>
    </source>
</evidence>
<protein>
    <recommendedName>
        <fullName evidence="3">DDE Tnp4 domain-containing protein</fullName>
    </recommendedName>
</protein>
<dbReference type="InterPro" id="IPR027806">
    <property type="entry name" value="HARBI1_dom"/>
</dbReference>
<name>A0A3L6RZ96_PANMI</name>
<keyword evidence="2" id="KW-0479">Metal-binding</keyword>
<sequence length="130" mass="15197">MEFKNRGPDKWEEEINFHHLKLQNVVERSFGVAKNKWQMLKGVFHYPKEKQRNIIVACFALHNFVMEDNAVTPMNMMPMAGVSTYSYQLVESNAENDMSTLRDWITSGLGLLGYKYVSLHQAWCFYVGRL</sequence>
<dbReference type="Pfam" id="PF13359">
    <property type="entry name" value="DDE_Tnp_4"/>
    <property type="match status" value="1"/>
</dbReference>
<dbReference type="EMBL" id="PQIB02000006">
    <property type="protein sequence ID" value="RLN12060.1"/>
    <property type="molecule type" value="Genomic_DNA"/>
</dbReference>
<evidence type="ECO:0000313" key="4">
    <source>
        <dbReference type="EMBL" id="RLN12060.1"/>
    </source>
</evidence>
<comment type="caution">
    <text evidence="4">The sequence shown here is derived from an EMBL/GenBank/DDBJ whole genome shotgun (WGS) entry which is preliminary data.</text>
</comment>
<dbReference type="AlphaFoldDB" id="A0A3L6RZ96"/>
<reference evidence="5" key="1">
    <citation type="journal article" date="2019" name="Nat. Commun.">
        <title>The genome of broomcorn millet.</title>
        <authorList>
            <person name="Zou C."/>
            <person name="Miki D."/>
            <person name="Li D."/>
            <person name="Tang Q."/>
            <person name="Xiao L."/>
            <person name="Rajput S."/>
            <person name="Deng P."/>
            <person name="Jia W."/>
            <person name="Huang R."/>
            <person name="Zhang M."/>
            <person name="Sun Y."/>
            <person name="Hu J."/>
            <person name="Fu X."/>
            <person name="Schnable P.S."/>
            <person name="Li F."/>
            <person name="Zhang H."/>
            <person name="Feng B."/>
            <person name="Zhu X."/>
            <person name="Liu R."/>
            <person name="Schnable J.C."/>
            <person name="Zhu J.-K."/>
            <person name="Zhang H."/>
        </authorList>
    </citation>
    <scope>NUCLEOTIDE SEQUENCE [LARGE SCALE GENOMIC DNA]</scope>
</reference>
<comment type="cofactor">
    <cofactor evidence="1">
        <name>a divalent metal cation</name>
        <dbReference type="ChEBI" id="CHEBI:60240"/>
    </cofactor>
</comment>